<evidence type="ECO:0000256" key="9">
    <source>
        <dbReference type="ARBA" id="ARBA00023065"/>
    </source>
</evidence>
<evidence type="ECO:0000256" key="5">
    <source>
        <dbReference type="ARBA" id="ARBA00022692"/>
    </source>
</evidence>
<accession>A0A8S1REH8</accession>
<keyword evidence="4" id="KW-0107">Calcium channel</keyword>
<keyword evidence="3" id="KW-0109">Calcium transport</keyword>
<protein>
    <recommendedName>
        <fullName evidence="14">Ion transport domain-containing protein</fullName>
    </recommendedName>
</protein>
<evidence type="ECO:0000256" key="12">
    <source>
        <dbReference type="ARBA" id="ARBA00023303"/>
    </source>
</evidence>
<evidence type="ECO:0000256" key="7">
    <source>
        <dbReference type="ARBA" id="ARBA00022882"/>
    </source>
</evidence>
<dbReference type="GO" id="GO:0005891">
    <property type="term" value="C:voltage-gated calcium channel complex"/>
    <property type="evidence" value="ECO:0007669"/>
    <property type="project" value="TreeGrafter"/>
</dbReference>
<dbReference type="InterPro" id="IPR050599">
    <property type="entry name" value="VDCC_alpha-1_subunit"/>
</dbReference>
<feature type="transmembrane region" description="Helical" evidence="13">
    <location>
        <begin position="1505"/>
        <end position="1522"/>
    </location>
</feature>
<dbReference type="GO" id="GO:0008331">
    <property type="term" value="F:high voltage-gated calcium channel activity"/>
    <property type="evidence" value="ECO:0007669"/>
    <property type="project" value="TreeGrafter"/>
</dbReference>
<keyword evidence="7" id="KW-0851">Voltage-gated channel</keyword>
<feature type="transmembrane region" description="Helical" evidence="13">
    <location>
        <begin position="282"/>
        <end position="302"/>
    </location>
</feature>
<keyword evidence="16" id="KW-1185">Reference proteome</keyword>
<reference evidence="15" key="1">
    <citation type="submission" date="2021-01" db="EMBL/GenBank/DDBJ databases">
        <authorList>
            <consortium name="Genoscope - CEA"/>
            <person name="William W."/>
        </authorList>
    </citation>
    <scope>NUCLEOTIDE SEQUENCE</scope>
</reference>
<keyword evidence="12" id="KW-0407">Ion channel</keyword>
<feature type="transmembrane region" description="Helical" evidence="13">
    <location>
        <begin position="447"/>
        <end position="469"/>
    </location>
</feature>
<name>A0A8S1REH8_9CILI</name>
<dbReference type="InterPro" id="IPR005821">
    <property type="entry name" value="Ion_trans_dom"/>
</dbReference>
<feature type="transmembrane region" description="Helical" evidence="13">
    <location>
        <begin position="1228"/>
        <end position="1245"/>
    </location>
</feature>
<evidence type="ECO:0000256" key="3">
    <source>
        <dbReference type="ARBA" id="ARBA00022568"/>
    </source>
</evidence>
<comment type="caution">
    <text evidence="15">The sequence shown here is derived from an EMBL/GenBank/DDBJ whole genome shotgun (WGS) entry which is preliminary data.</text>
</comment>
<feature type="transmembrane region" description="Helical" evidence="13">
    <location>
        <begin position="343"/>
        <end position="366"/>
    </location>
</feature>
<dbReference type="FunFam" id="1.10.287.70:FF:000162">
    <property type="entry name" value="Voltage-gated Ca2+ channel, alpha subunit"/>
    <property type="match status" value="1"/>
</dbReference>
<evidence type="ECO:0000313" key="15">
    <source>
        <dbReference type="EMBL" id="CAD8125783.1"/>
    </source>
</evidence>
<organism evidence="15 16">
    <name type="scientific">Paramecium sonneborni</name>
    <dbReference type="NCBI Taxonomy" id="65129"/>
    <lineage>
        <taxon>Eukaryota</taxon>
        <taxon>Sar</taxon>
        <taxon>Alveolata</taxon>
        <taxon>Ciliophora</taxon>
        <taxon>Intramacronucleata</taxon>
        <taxon>Oligohymenophorea</taxon>
        <taxon>Peniculida</taxon>
        <taxon>Parameciidae</taxon>
        <taxon>Paramecium</taxon>
    </lineage>
</organism>
<dbReference type="EMBL" id="CAJJDN010000162">
    <property type="protein sequence ID" value="CAD8125783.1"/>
    <property type="molecule type" value="Genomic_DNA"/>
</dbReference>
<feature type="domain" description="Ion transport" evidence="14">
    <location>
        <begin position="1193"/>
        <end position="1451"/>
    </location>
</feature>
<feature type="transmembrane region" description="Helical" evidence="13">
    <location>
        <begin position="867"/>
        <end position="891"/>
    </location>
</feature>
<keyword evidence="9" id="KW-0406">Ion transport</keyword>
<dbReference type="PANTHER" id="PTHR45628">
    <property type="entry name" value="VOLTAGE-DEPENDENT CALCIUM CHANNEL TYPE A SUBUNIT ALPHA-1"/>
    <property type="match status" value="1"/>
</dbReference>
<keyword evidence="10 13" id="KW-0472">Membrane</keyword>
<feature type="transmembrane region" description="Helical" evidence="13">
    <location>
        <begin position="228"/>
        <end position="244"/>
    </location>
</feature>
<feature type="transmembrane region" description="Helical" evidence="13">
    <location>
        <begin position="1423"/>
        <end position="1449"/>
    </location>
</feature>
<sequence length="1569" mass="184724">MSGNSKITQRRITISSEIASRSISLAQIYQDSNSNTKYDYRNSINQFKFSQQISSKIPAIHSKFLEEKKQDQSFCLSSEYFTEDSLPSINVVDKFNSSIDNESQFDFNTDYKTQKQKKNKTMQIDNNEEIQTNFLKEVYQISNASDGQIEFEKILRKYYKLSQRNPFKDPYYVQLKVVTGYDRLVYELSRYHDKNKYLDIRKKIVYICYLPSYLIEIILQTVFFKLCMTILILCNVGLFIVVKTENRTDTKSLEEVITILFLSEIGMRIMASGVILNKKSFFRSPLNIFDFLLIILTTLNLYRPDIVIINLSPLRMITLLNYLGDILKGLSIMLKALKSSIKFLVEALIIVGLFSLFFGVFGVLLFQNLFNYRCQYENGQETEDWIQCVQDTCPDQMKCLYSEQTPRLPTSFNNFIYALGQILRTITMDDWSWVMFYTMRIYHPYVWIYYLLIIFVGGFFGFNLVIAVLKTHYAEAAEETVQEELKQEMLKKLKERQENPERDLISIFDVAILRYIGFYQSYQKYHMKLKNNLNTTQTISIEKANKELKKIQKPRTLSGKQTKFENRRKGIQDYLEQFNLKNILLPRFSNLEQCQKEIKATDFTDDPLELQLIFKLLQYDFCQLKAYPNYNIYQEFSSVEDILQSQTQNQQRIFEQTQKQLVEQRRSINLKQFYSLDNLKQERKQSLSMIKGRRLPVRKERRLKNKIREDRTLEKLDESENCNNIDRKQIIKQNNKKQQKNSNMSLPFSLINKRKRYVLIQEQYIDYEGVSEKINGKIQIIHDNSESNEFRYGLIRKKEMMNKIIKKKNWSGRDVLHQNLVRLIGFNEIKKQLNEQDREIWLKGIGGKIKIGQKYCYMLVSSKFSELYFDMIILFNFVFLSLQGILNAGLISQIEDITTIFLCIEIGMKLFSYRLKQLMSDWNHVVQMLIVSINFVELTLGDEIGSSSQQGLRLIRGTKCLLFYRCLKYNAMANKIGQIAQKTFKQYIYLTFLMFLVIFMYALIGMEMYAGVFDQNDTLGQLHSFDNIVKSFMTIFNIMTNDDWYGVYVMGGDINYNFAVIYSYSMVLILNYLTYGLVLAILLDGFGKYLGNSDDIIINDDIQSIQNSINSEQHEIILEEEDDRNNAEIATKRLKLSLISNLLFSIKQQYNKIQQRNSSIYNEIQCQQSLYLFDKSNRFRISLTKLVTSTIYMYLIDGIIYWSIVVFIIQTYHDYEQESEQSSKQLNIMQLTVNIIIFSDFWFNIIAKGAILDKGSFLQSIWQITDIVYIIVYLIQYSNDEYAPIIDVLMFLGYLRPMKLMYRINWLIQLRAALGQALVDILNVLLTLLSVWMVFGVYGIILYENQFGFCEDKMEFYVSKQECISQNKTWINYKHNFDNITVAIPTLFVVSTFDGWGEILQVAENSQTDDIGPIPFDSYLYTYLFLIVFCFIGSMFFLSLFTGILFNILKENQFKMQNNELTQVQQEFKNITNIIMSDFPIYSTPPKNGIRKIASDIVNNTKVKYFIFIFLIMDLIILLLFSSNMDIQYFLFQHQEQIDFLIIIGEDSISYQHQLDQLIQLLIIQQNGQ</sequence>
<evidence type="ECO:0000256" key="2">
    <source>
        <dbReference type="ARBA" id="ARBA00022448"/>
    </source>
</evidence>
<dbReference type="Pfam" id="PF00520">
    <property type="entry name" value="Ion_trans"/>
    <property type="match status" value="3"/>
</dbReference>
<keyword evidence="5 13" id="KW-0812">Transmembrane</keyword>
<proteinExistence type="predicted"/>
<dbReference type="Proteomes" id="UP000692954">
    <property type="component" value="Unassembled WGS sequence"/>
</dbReference>
<feature type="domain" description="Ion transport" evidence="14">
    <location>
        <begin position="869"/>
        <end position="1088"/>
    </location>
</feature>
<feature type="domain" description="Ion transport" evidence="14">
    <location>
        <begin position="223"/>
        <end position="480"/>
    </location>
</feature>
<dbReference type="PANTHER" id="PTHR45628:SF7">
    <property type="entry name" value="VOLTAGE-DEPENDENT CALCIUM CHANNEL TYPE A SUBUNIT ALPHA-1"/>
    <property type="match status" value="1"/>
</dbReference>
<evidence type="ECO:0000259" key="14">
    <source>
        <dbReference type="Pfam" id="PF00520"/>
    </source>
</evidence>
<evidence type="ECO:0000256" key="13">
    <source>
        <dbReference type="SAM" id="Phobius"/>
    </source>
</evidence>
<comment type="subcellular location">
    <subcellularLocation>
        <location evidence="1">Membrane</location>
        <topology evidence="1">Multi-pass membrane protein</topology>
    </subcellularLocation>
</comment>
<feature type="transmembrane region" description="Helical" evidence="13">
    <location>
        <begin position="1321"/>
        <end position="1343"/>
    </location>
</feature>
<keyword evidence="2" id="KW-0813">Transport</keyword>
<feature type="transmembrane region" description="Helical" evidence="13">
    <location>
        <begin position="1186"/>
        <end position="1208"/>
    </location>
</feature>
<keyword evidence="8 13" id="KW-1133">Transmembrane helix</keyword>
<dbReference type="GO" id="GO:0098703">
    <property type="term" value="P:calcium ion import across plasma membrane"/>
    <property type="evidence" value="ECO:0007669"/>
    <property type="project" value="TreeGrafter"/>
</dbReference>
<dbReference type="FunFam" id="1.20.120.350:FF:000093">
    <property type="entry name" value="Uncharacterized protein"/>
    <property type="match status" value="1"/>
</dbReference>
<evidence type="ECO:0000256" key="4">
    <source>
        <dbReference type="ARBA" id="ARBA00022673"/>
    </source>
</evidence>
<evidence type="ECO:0000256" key="11">
    <source>
        <dbReference type="ARBA" id="ARBA00023180"/>
    </source>
</evidence>
<evidence type="ECO:0000256" key="6">
    <source>
        <dbReference type="ARBA" id="ARBA00022837"/>
    </source>
</evidence>
<keyword evidence="11" id="KW-0325">Glycoprotein</keyword>
<dbReference type="FunFam" id="1.10.287.70:FF:000117">
    <property type="entry name" value="Voltage-gated Ca2+ channel, alpha subunit"/>
    <property type="match status" value="1"/>
</dbReference>
<keyword evidence="6" id="KW-0106">Calcium</keyword>
<feature type="transmembrane region" description="Helical" evidence="13">
    <location>
        <begin position="1061"/>
        <end position="1083"/>
    </location>
</feature>
<evidence type="ECO:0000256" key="8">
    <source>
        <dbReference type="ARBA" id="ARBA00022989"/>
    </source>
</evidence>
<evidence type="ECO:0000313" key="16">
    <source>
        <dbReference type="Proteomes" id="UP000692954"/>
    </source>
</evidence>
<dbReference type="FunFam" id="1.20.120.350:FF:000082">
    <property type="entry name" value="Uncharacterized protein"/>
    <property type="match status" value="1"/>
</dbReference>
<evidence type="ECO:0000256" key="10">
    <source>
        <dbReference type="ARBA" id="ARBA00023136"/>
    </source>
</evidence>
<evidence type="ECO:0000256" key="1">
    <source>
        <dbReference type="ARBA" id="ARBA00004141"/>
    </source>
</evidence>
<gene>
    <name evidence="15" type="ORF">PSON_ATCC_30995.1.T1620046</name>
</gene>
<dbReference type="OrthoDB" id="431720at2759"/>
<feature type="transmembrane region" description="Helical" evidence="13">
    <location>
        <begin position="987"/>
        <end position="1004"/>
    </location>
</feature>